<evidence type="ECO:0000256" key="1">
    <source>
        <dbReference type="SAM" id="Phobius"/>
    </source>
</evidence>
<dbReference type="InterPro" id="IPR052529">
    <property type="entry name" value="Bact_Transport_Assoc"/>
</dbReference>
<name>A0A838L5C6_9SPHN</name>
<feature type="domain" description="DUF418" evidence="2">
    <location>
        <begin position="227"/>
        <end position="382"/>
    </location>
</feature>
<evidence type="ECO:0000313" key="4">
    <source>
        <dbReference type="Proteomes" id="UP000570166"/>
    </source>
</evidence>
<gene>
    <name evidence="3" type="ORF">HZF05_04730</name>
</gene>
<sequence length="394" mass="42868">MGILLMNIAGFALPSGAYFNPLAGGGTAPADLAIWAVNFVAVDGKMRALFSILFGASTMIVVQRAEAAGRNGAQVHLARMATLALFGVAHAVLIWQGDILLHYALIGTLALPFVLLEPRELIRVAILLLLAQLVAEGMFVADFLSMRHDALAPGATPAAIDAWRGFSEAIGVGRPQDVAAEIARIRGPWIGIVRENLAALPSGIPFFIGFDGPETLAFMLIGMAGLRSGFLTGAWERRRYLRWAATGFAIGLPPTIALCWLNFHSGFDTLATFAAATLGGVPFRPILGLAEAAFALVWLMARDRPRLCSAGRMAFSNYLGTSLLMTGIFYGWGLGLFGRLDRIALYPVVFAVWALMLLWSPWWLARFRYGPLEWAWRSLARWEIQPMRRIGPRA</sequence>
<proteinExistence type="predicted"/>
<keyword evidence="1" id="KW-0812">Transmembrane</keyword>
<keyword evidence="1" id="KW-0472">Membrane</keyword>
<dbReference type="Pfam" id="PF04235">
    <property type="entry name" value="DUF418"/>
    <property type="match status" value="1"/>
</dbReference>
<reference evidence="3 4" key="1">
    <citation type="submission" date="2020-07" db="EMBL/GenBank/DDBJ databases">
        <authorList>
            <person name="Sun Q."/>
        </authorList>
    </citation>
    <scope>NUCLEOTIDE SEQUENCE [LARGE SCALE GENOMIC DNA]</scope>
    <source>
        <strain evidence="3 4">CGMCC 1.13654</strain>
    </source>
</reference>
<feature type="transmembrane region" description="Helical" evidence="1">
    <location>
        <begin position="240"/>
        <end position="263"/>
    </location>
</feature>
<organism evidence="3 4">
    <name type="scientific">Sphingomonas chungangi</name>
    <dbReference type="NCBI Taxonomy" id="2683589"/>
    <lineage>
        <taxon>Bacteria</taxon>
        <taxon>Pseudomonadati</taxon>
        <taxon>Pseudomonadota</taxon>
        <taxon>Alphaproteobacteria</taxon>
        <taxon>Sphingomonadales</taxon>
        <taxon>Sphingomonadaceae</taxon>
        <taxon>Sphingomonas</taxon>
    </lineage>
</organism>
<accession>A0A838L5C6</accession>
<comment type="caution">
    <text evidence="3">The sequence shown here is derived from an EMBL/GenBank/DDBJ whole genome shotgun (WGS) entry which is preliminary data.</text>
</comment>
<protein>
    <submittedName>
        <fullName evidence="3">DUF418 domain-containing protein</fullName>
    </submittedName>
</protein>
<dbReference type="PANTHER" id="PTHR30590">
    <property type="entry name" value="INNER MEMBRANE PROTEIN"/>
    <property type="match status" value="1"/>
</dbReference>
<dbReference type="EMBL" id="JACEIB010000003">
    <property type="protein sequence ID" value="MBA2933396.1"/>
    <property type="molecule type" value="Genomic_DNA"/>
</dbReference>
<keyword evidence="4" id="KW-1185">Reference proteome</keyword>
<feature type="transmembrane region" description="Helical" evidence="1">
    <location>
        <begin position="121"/>
        <end position="141"/>
    </location>
</feature>
<feature type="transmembrane region" description="Helical" evidence="1">
    <location>
        <begin position="283"/>
        <end position="301"/>
    </location>
</feature>
<feature type="transmembrane region" description="Helical" evidence="1">
    <location>
        <begin position="215"/>
        <end position="233"/>
    </location>
</feature>
<dbReference type="Proteomes" id="UP000570166">
    <property type="component" value="Unassembled WGS sequence"/>
</dbReference>
<evidence type="ECO:0000259" key="2">
    <source>
        <dbReference type="Pfam" id="PF04235"/>
    </source>
</evidence>
<feature type="transmembrane region" description="Helical" evidence="1">
    <location>
        <begin position="77"/>
        <end position="94"/>
    </location>
</feature>
<feature type="transmembrane region" description="Helical" evidence="1">
    <location>
        <begin position="344"/>
        <end position="364"/>
    </location>
</feature>
<dbReference type="PANTHER" id="PTHR30590:SF2">
    <property type="entry name" value="INNER MEMBRANE PROTEIN"/>
    <property type="match status" value="1"/>
</dbReference>
<dbReference type="AlphaFoldDB" id="A0A838L5C6"/>
<keyword evidence="1" id="KW-1133">Transmembrane helix</keyword>
<feature type="transmembrane region" description="Helical" evidence="1">
    <location>
        <begin position="313"/>
        <end position="332"/>
    </location>
</feature>
<dbReference type="InterPro" id="IPR007349">
    <property type="entry name" value="DUF418"/>
</dbReference>
<feature type="transmembrane region" description="Helical" evidence="1">
    <location>
        <begin position="100"/>
        <end position="116"/>
    </location>
</feature>
<evidence type="ECO:0000313" key="3">
    <source>
        <dbReference type="EMBL" id="MBA2933396.1"/>
    </source>
</evidence>